<comment type="subcellular location">
    <subcellularLocation>
        <location evidence="1">Cytoplasm</location>
    </subcellularLocation>
</comment>
<dbReference type="GO" id="GO:0005737">
    <property type="term" value="C:cytoplasm"/>
    <property type="evidence" value="ECO:0007669"/>
    <property type="project" value="UniProtKB-SubCell"/>
</dbReference>
<dbReference type="Gene3D" id="3.40.35.10">
    <property type="entry name" value="Phosphotransferase system, sorbose subfamily IIB component"/>
    <property type="match status" value="1"/>
</dbReference>
<protein>
    <submittedName>
        <fullName evidence="9">PTS system, mannose-specific IIB component</fullName>
        <ecNumber evidence="9">2.7.1.69</ecNumber>
    </submittedName>
</protein>
<evidence type="ECO:0000256" key="3">
    <source>
        <dbReference type="ARBA" id="ARBA00022490"/>
    </source>
</evidence>
<evidence type="ECO:0000256" key="6">
    <source>
        <dbReference type="ARBA" id="ARBA00022683"/>
    </source>
</evidence>
<organism evidence="9 12">
    <name type="scientific">Pediococcus damnosus</name>
    <dbReference type="NCBI Taxonomy" id="51663"/>
    <lineage>
        <taxon>Bacteria</taxon>
        <taxon>Bacillati</taxon>
        <taxon>Bacillota</taxon>
        <taxon>Bacilli</taxon>
        <taxon>Lactobacillales</taxon>
        <taxon>Lactobacillaceae</taxon>
        <taxon>Pediococcus</taxon>
    </lineage>
</organism>
<dbReference type="KEGG" id="pdm:ADU72_1542"/>
<dbReference type="OrthoDB" id="9788818at2"/>
<accession>A0A143A783</accession>
<dbReference type="GO" id="GO:0016301">
    <property type="term" value="F:kinase activity"/>
    <property type="evidence" value="ECO:0007669"/>
    <property type="project" value="UniProtKB-KW"/>
</dbReference>
<keyword evidence="5 9" id="KW-0808">Transferase</keyword>
<proteinExistence type="predicted"/>
<dbReference type="Proteomes" id="UP000076244">
    <property type="component" value="Chromosome"/>
</dbReference>
<evidence type="ECO:0000256" key="2">
    <source>
        <dbReference type="ARBA" id="ARBA00022448"/>
    </source>
</evidence>
<evidence type="ECO:0000256" key="1">
    <source>
        <dbReference type="ARBA" id="ARBA00004496"/>
    </source>
</evidence>
<dbReference type="Pfam" id="PF03830">
    <property type="entry name" value="PTSIIB_sorb"/>
    <property type="match status" value="1"/>
</dbReference>
<reference evidence="11 12" key="1">
    <citation type="journal article" date="2016" name="PLoS ONE">
        <title>The Identification of Novel Diagnostic Marker Genes for the Detection of Beer Spoiling Pediococcus damnosus Strains Using the BlAst Diagnostic Gene findEr.</title>
        <authorList>
            <person name="Behr J."/>
            <person name="Geissler A.J."/>
            <person name="Schmid J."/>
            <person name="Zehe A."/>
            <person name="Vogel R.F."/>
        </authorList>
    </citation>
    <scope>NUCLEOTIDE SEQUENCE [LARGE SCALE GENOMIC DNA]</scope>
    <source>
        <strain evidence="9 12">TMW 2.1533</strain>
        <strain evidence="10 11">TMW 2.1535</strain>
    </source>
</reference>
<evidence type="ECO:0000313" key="12">
    <source>
        <dbReference type="Proteomes" id="UP000076405"/>
    </source>
</evidence>
<dbReference type="GO" id="GO:0009401">
    <property type="term" value="P:phosphoenolpyruvate-dependent sugar phosphotransferase system"/>
    <property type="evidence" value="ECO:0007669"/>
    <property type="project" value="UniProtKB-KW"/>
</dbReference>
<name>A0A143A783_9LACO</name>
<evidence type="ECO:0000259" key="8">
    <source>
        <dbReference type="PROSITE" id="PS51101"/>
    </source>
</evidence>
<sequence>MTMKICLARVDSRLLHGQIVTGWSKFVKPNRILVVSDSVANDDLRKMLIVQAAPVGVNTNVLTIDKMLRIYSDPRFDSFKVLLLTETVQDMLRLVRGGMDFQKLGIDIGSLAFSQGMTMLNDSIAVGPEEIDDIRALHAAGLQVYAQKIPNDGKKDMLAMLTKNKL</sequence>
<dbReference type="InterPro" id="IPR036667">
    <property type="entry name" value="PTS_IIB_sorbose-sp_sf"/>
</dbReference>
<dbReference type="EC" id="2.7.1.69" evidence="9"/>
<keyword evidence="4" id="KW-0762">Sugar transport</keyword>
<dbReference type="GO" id="GO:0008982">
    <property type="term" value="F:protein-N(PI)-phosphohistidine-sugar phosphotransferase activity"/>
    <property type="evidence" value="ECO:0007669"/>
    <property type="project" value="InterPro"/>
</dbReference>
<keyword evidence="3" id="KW-0963">Cytoplasm</keyword>
<keyword evidence="2" id="KW-0813">Transport</keyword>
<evidence type="ECO:0000313" key="9">
    <source>
        <dbReference type="EMBL" id="AMV62649.1"/>
    </source>
</evidence>
<dbReference type="PROSITE" id="PS51101">
    <property type="entry name" value="PTS_EIIB_TYPE_4"/>
    <property type="match status" value="1"/>
</dbReference>
<evidence type="ECO:0000256" key="5">
    <source>
        <dbReference type="ARBA" id="ARBA00022679"/>
    </source>
</evidence>
<dbReference type="RefSeq" id="WP_046872007.1">
    <property type="nucleotide sequence ID" value="NZ_BAAAXI010000155.1"/>
</dbReference>
<evidence type="ECO:0000313" key="10">
    <source>
        <dbReference type="EMBL" id="AMV67469.1"/>
    </source>
</evidence>
<evidence type="ECO:0000256" key="4">
    <source>
        <dbReference type="ARBA" id="ARBA00022597"/>
    </source>
</evidence>
<evidence type="ECO:0000256" key="7">
    <source>
        <dbReference type="ARBA" id="ARBA00022777"/>
    </source>
</evidence>
<keyword evidence="7" id="KW-0418">Kinase</keyword>
<keyword evidence="11" id="KW-1185">Reference proteome</keyword>
<dbReference type="Proteomes" id="UP000076405">
    <property type="component" value="Chromosome"/>
</dbReference>
<dbReference type="SUPFAM" id="SSF52728">
    <property type="entry name" value="PTS IIb component"/>
    <property type="match status" value="1"/>
</dbReference>
<dbReference type="EMBL" id="CP012288">
    <property type="protein sequence ID" value="AMV67469.1"/>
    <property type="molecule type" value="Genomic_DNA"/>
</dbReference>
<evidence type="ECO:0000313" key="11">
    <source>
        <dbReference type="Proteomes" id="UP000076244"/>
    </source>
</evidence>
<dbReference type="CDD" id="cd00001">
    <property type="entry name" value="PTS_IIB_man"/>
    <property type="match status" value="1"/>
</dbReference>
<dbReference type="GeneID" id="57276207"/>
<gene>
    <name evidence="9" type="ORF">ADU70_1157</name>
    <name evidence="10" type="ORF">ADU72_1542</name>
</gene>
<keyword evidence="6" id="KW-0598">Phosphotransferase system</keyword>
<dbReference type="EMBL" id="CP012275">
    <property type="protein sequence ID" value="AMV62649.1"/>
    <property type="molecule type" value="Genomic_DNA"/>
</dbReference>
<dbReference type="AlphaFoldDB" id="A0A143A783"/>
<dbReference type="InterPro" id="IPR004720">
    <property type="entry name" value="PTS_IIB_sorbose-sp"/>
</dbReference>
<feature type="domain" description="PTS EIIB type-4" evidence="8">
    <location>
        <begin position="1"/>
        <end position="166"/>
    </location>
</feature>